<evidence type="ECO:0000313" key="2">
    <source>
        <dbReference type="Proteomes" id="UP000308600"/>
    </source>
</evidence>
<sequence>MLSRRLLPQLSNSLKTFARSASSFTSSTVPATKAATSIQPSVVTQQAPNQRQRPVAGESPRFEQTHMELQPAPLSAMELIANEPVRFVEDRKAICDGAGGPLSHPKIYINLEKPGPHPCGYCGLQFEQAPHHPTYLHTVQTHDDRRKTDLYIVRLKPGASQNFGLRQVERTFEHFRSFSAYLSQDELNRLRASPDVEYIVKDAILRIPDPM</sequence>
<dbReference type="Proteomes" id="UP000308600">
    <property type="component" value="Unassembled WGS sequence"/>
</dbReference>
<protein>
    <submittedName>
        <fullName evidence="1">Uncharacterized protein</fullName>
    </submittedName>
</protein>
<reference evidence="1 2" key="1">
    <citation type="journal article" date="2019" name="Nat. Ecol. Evol.">
        <title>Megaphylogeny resolves global patterns of mushroom evolution.</title>
        <authorList>
            <person name="Varga T."/>
            <person name="Krizsan K."/>
            <person name="Foldi C."/>
            <person name="Dima B."/>
            <person name="Sanchez-Garcia M."/>
            <person name="Sanchez-Ramirez S."/>
            <person name="Szollosi G.J."/>
            <person name="Szarkandi J.G."/>
            <person name="Papp V."/>
            <person name="Albert L."/>
            <person name="Andreopoulos W."/>
            <person name="Angelini C."/>
            <person name="Antonin V."/>
            <person name="Barry K.W."/>
            <person name="Bougher N.L."/>
            <person name="Buchanan P."/>
            <person name="Buyck B."/>
            <person name="Bense V."/>
            <person name="Catcheside P."/>
            <person name="Chovatia M."/>
            <person name="Cooper J."/>
            <person name="Damon W."/>
            <person name="Desjardin D."/>
            <person name="Finy P."/>
            <person name="Geml J."/>
            <person name="Haridas S."/>
            <person name="Hughes K."/>
            <person name="Justo A."/>
            <person name="Karasinski D."/>
            <person name="Kautmanova I."/>
            <person name="Kiss B."/>
            <person name="Kocsube S."/>
            <person name="Kotiranta H."/>
            <person name="LaButti K.M."/>
            <person name="Lechner B.E."/>
            <person name="Liimatainen K."/>
            <person name="Lipzen A."/>
            <person name="Lukacs Z."/>
            <person name="Mihaltcheva S."/>
            <person name="Morgado L.N."/>
            <person name="Niskanen T."/>
            <person name="Noordeloos M.E."/>
            <person name="Ohm R.A."/>
            <person name="Ortiz-Santana B."/>
            <person name="Ovrebo C."/>
            <person name="Racz N."/>
            <person name="Riley R."/>
            <person name="Savchenko A."/>
            <person name="Shiryaev A."/>
            <person name="Soop K."/>
            <person name="Spirin V."/>
            <person name="Szebenyi C."/>
            <person name="Tomsovsky M."/>
            <person name="Tulloss R.E."/>
            <person name="Uehling J."/>
            <person name="Grigoriev I.V."/>
            <person name="Vagvolgyi C."/>
            <person name="Papp T."/>
            <person name="Martin F.M."/>
            <person name="Miettinen O."/>
            <person name="Hibbett D.S."/>
            <person name="Nagy L.G."/>
        </authorList>
    </citation>
    <scope>NUCLEOTIDE SEQUENCE [LARGE SCALE GENOMIC DNA]</scope>
    <source>
        <strain evidence="1 2">NL-1719</strain>
    </source>
</reference>
<organism evidence="1 2">
    <name type="scientific">Pluteus cervinus</name>
    <dbReference type="NCBI Taxonomy" id="181527"/>
    <lineage>
        <taxon>Eukaryota</taxon>
        <taxon>Fungi</taxon>
        <taxon>Dikarya</taxon>
        <taxon>Basidiomycota</taxon>
        <taxon>Agaricomycotina</taxon>
        <taxon>Agaricomycetes</taxon>
        <taxon>Agaricomycetidae</taxon>
        <taxon>Agaricales</taxon>
        <taxon>Pluteineae</taxon>
        <taxon>Pluteaceae</taxon>
        <taxon>Pluteus</taxon>
    </lineage>
</organism>
<evidence type="ECO:0000313" key="1">
    <source>
        <dbReference type="EMBL" id="TFK69838.1"/>
    </source>
</evidence>
<keyword evidence="2" id="KW-1185">Reference proteome</keyword>
<name>A0ACD3AVR0_9AGAR</name>
<proteinExistence type="predicted"/>
<dbReference type="EMBL" id="ML208323">
    <property type="protein sequence ID" value="TFK69838.1"/>
    <property type="molecule type" value="Genomic_DNA"/>
</dbReference>
<gene>
    <name evidence="1" type="ORF">BDN72DRAFT_839886</name>
</gene>
<accession>A0ACD3AVR0</accession>